<dbReference type="Pfam" id="PF08666">
    <property type="entry name" value="SAF"/>
    <property type="match status" value="1"/>
</dbReference>
<dbReference type="EMBL" id="BAAAPH010000004">
    <property type="protein sequence ID" value="GAA1559719.1"/>
    <property type="molecule type" value="Genomic_DNA"/>
</dbReference>
<organism evidence="4 5">
    <name type="scientific">Kribbella hippodromi</name>
    <dbReference type="NCBI Taxonomy" id="434347"/>
    <lineage>
        <taxon>Bacteria</taxon>
        <taxon>Bacillati</taxon>
        <taxon>Actinomycetota</taxon>
        <taxon>Actinomycetes</taxon>
        <taxon>Propionibacteriales</taxon>
        <taxon>Kribbellaceae</taxon>
        <taxon>Kribbella</taxon>
    </lineage>
</organism>
<keyword evidence="2" id="KW-0812">Transmembrane</keyword>
<evidence type="ECO:0000313" key="4">
    <source>
        <dbReference type="EMBL" id="GAA1559719.1"/>
    </source>
</evidence>
<evidence type="ECO:0000256" key="1">
    <source>
        <dbReference type="SAM" id="MobiDB-lite"/>
    </source>
</evidence>
<evidence type="ECO:0000256" key="2">
    <source>
        <dbReference type="SAM" id="Phobius"/>
    </source>
</evidence>
<name>A0ABN2CKX4_9ACTN</name>
<sequence length="243" mass="24750">MSSTVGTESADRQRQREQRKATGSGSQGSRLPAAPRRRRPAVAALAALLVVGGALVAGVLAVRMDERQAVVQVSQDVGVGQKITSADLTEARVAADVPGLVPASRAKEVVGLFAKVAMSKGQLLDQSMLTRQGPLQPGKAAVGIILTAGRTPADGLASGDLVELVRIGQGSVQSAVIAQATVLAVSKQADQKGSTLGDQSAASSAQTATVLVDRSDVQAVTDASGNNRIAVALLQRGTSLEDK</sequence>
<dbReference type="InterPro" id="IPR013974">
    <property type="entry name" value="SAF"/>
</dbReference>
<reference evidence="4 5" key="1">
    <citation type="journal article" date="2019" name="Int. J. Syst. Evol. Microbiol.">
        <title>The Global Catalogue of Microorganisms (GCM) 10K type strain sequencing project: providing services to taxonomists for standard genome sequencing and annotation.</title>
        <authorList>
            <consortium name="The Broad Institute Genomics Platform"/>
            <consortium name="The Broad Institute Genome Sequencing Center for Infectious Disease"/>
            <person name="Wu L."/>
            <person name="Ma J."/>
        </authorList>
    </citation>
    <scope>NUCLEOTIDE SEQUENCE [LARGE SCALE GENOMIC DNA]</scope>
    <source>
        <strain evidence="4 5">JCM 15572</strain>
    </source>
</reference>
<evidence type="ECO:0000313" key="5">
    <source>
        <dbReference type="Proteomes" id="UP001501705"/>
    </source>
</evidence>
<dbReference type="RefSeq" id="WP_344232688.1">
    <property type="nucleotide sequence ID" value="NZ_BAAAPH010000004.1"/>
</dbReference>
<evidence type="ECO:0000259" key="3">
    <source>
        <dbReference type="SMART" id="SM00858"/>
    </source>
</evidence>
<accession>A0ABN2CKX4</accession>
<keyword evidence="2" id="KW-0472">Membrane</keyword>
<keyword evidence="2" id="KW-1133">Transmembrane helix</keyword>
<feature type="domain" description="SAF" evidence="3">
    <location>
        <begin position="68"/>
        <end position="130"/>
    </location>
</feature>
<dbReference type="Proteomes" id="UP001501705">
    <property type="component" value="Unassembled WGS sequence"/>
</dbReference>
<feature type="compositionally biased region" description="Basic and acidic residues" evidence="1">
    <location>
        <begin position="9"/>
        <end position="20"/>
    </location>
</feature>
<feature type="transmembrane region" description="Helical" evidence="2">
    <location>
        <begin position="41"/>
        <end position="62"/>
    </location>
</feature>
<dbReference type="SMART" id="SM00858">
    <property type="entry name" value="SAF"/>
    <property type="match status" value="1"/>
</dbReference>
<keyword evidence="5" id="KW-1185">Reference proteome</keyword>
<proteinExistence type="predicted"/>
<gene>
    <name evidence="4" type="ORF">GCM10009804_15680</name>
</gene>
<feature type="region of interest" description="Disordered" evidence="1">
    <location>
        <begin position="1"/>
        <end position="36"/>
    </location>
</feature>
<dbReference type="CDD" id="cd11614">
    <property type="entry name" value="SAF_CpaB_FlgA_like"/>
    <property type="match status" value="1"/>
</dbReference>
<protein>
    <recommendedName>
        <fullName evidence="3">SAF domain-containing protein</fullName>
    </recommendedName>
</protein>
<comment type="caution">
    <text evidence="4">The sequence shown here is derived from an EMBL/GenBank/DDBJ whole genome shotgun (WGS) entry which is preliminary data.</text>
</comment>